<dbReference type="EMBL" id="VCIA01000001">
    <property type="protein sequence ID" value="TMN20880.1"/>
    <property type="molecule type" value="Genomic_DNA"/>
</dbReference>
<accession>A0A5S3QG60</accession>
<dbReference type="InterPro" id="IPR010033">
    <property type="entry name" value="HAD_SF_ppase_IIIC"/>
</dbReference>
<dbReference type="SUPFAM" id="SSF56784">
    <property type="entry name" value="HAD-like"/>
    <property type="match status" value="1"/>
</dbReference>
<evidence type="ECO:0000259" key="1">
    <source>
        <dbReference type="PROSITE" id="PS51186"/>
    </source>
</evidence>
<dbReference type="AlphaFoldDB" id="A0A5S3QG60"/>
<dbReference type="NCBIfam" id="TIGR01686">
    <property type="entry name" value="FkbH"/>
    <property type="match status" value="1"/>
</dbReference>
<dbReference type="NCBIfam" id="TIGR01681">
    <property type="entry name" value="HAD-SF-IIIC"/>
    <property type="match status" value="1"/>
</dbReference>
<dbReference type="Gene3D" id="3.40.50.1000">
    <property type="entry name" value="HAD superfamily/HAD-like"/>
    <property type="match status" value="1"/>
</dbReference>
<organism evidence="2 3">
    <name type="scientific">Lentibacillus cibarius</name>
    <dbReference type="NCBI Taxonomy" id="2583219"/>
    <lineage>
        <taxon>Bacteria</taxon>
        <taxon>Bacillati</taxon>
        <taxon>Bacillota</taxon>
        <taxon>Bacilli</taxon>
        <taxon>Bacillales</taxon>
        <taxon>Bacillaceae</taxon>
        <taxon>Lentibacillus</taxon>
    </lineage>
</organism>
<evidence type="ECO:0000313" key="2">
    <source>
        <dbReference type="EMBL" id="TMN20880.1"/>
    </source>
</evidence>
<dbReference type="InterPro" id="IPR000182">
    <property type="entry name" value="GNAT_dom"/>
</dbReference>
<evidence type="ECO:0000313" key="3">
    <source>
        <dbReference type="Proteomes" id="UP000306980"/>
    </source>
</evidence>
<dbReference type="Gene3D" id="3.40.630.30">
    <property type="match status" value="1"/>
</dbReference>
<sequence>MMDEKEIIVALKQMKKESKLGKSLPQVIQWMNQLSSTSSIEKAGYILRDMCYEDWAEAEKIGLTPIKIAVIGNFTSDSIDRYLRAMLIQEGIWQEFYVAPYNQYVYELIDENSNLFRFQPDITFCLLDEVLVFEECRKDDWTIADVKQSTKNKLRELKQLIETFQRYCNGVFVTNTIPFPQDQHASIIDYKSKANLSKEWRLFEAKLLKLSDHYKQVVTLDLSILMQDISLYRDPRFMHYASMSMSDEMLAAIAKEGLKLSRSLLGLNKKCLALDLDDTLWGGIAGDDGLNGIQLGGTPPGKAFVDFQNKLKMLQRQGVLLAVNSKNEASNVQEIFEKHPDMVLKQNDFVTIHANWDAKHENLKRIASQLNIGLDSFVFVDDNPFERNLIREFLTNVAVPEMPKEPFYYTGTLLSQGWFNCIELTKEDSNRTDKYKQIVKRREFQNSTASIEEYLHGLDIHVSLLNPTEENLPRLHQLNMRTNQFNLTTRRYTQSVIQDSAEHDDYFIFGFQATDRFGDNGIVGSVYIEKVRNHDREEWWIRNFIMSCRVFSRGIETSVLQWILHLAKKSAVSAVYGEYIPSKKNGYVQNFYQDHGFEMVRKERDYVMYCHSLDNISAKPDWIALHPMKEVLTI</sequence>
<protein>
    <submittedName>
        <fullName evidence="2">HAD-IIIC family phosphatase</fullName>
    </submittedName>
</protein>
<dbReference type="Proteomes" id="UP000306980">
    <property type="component" value="Unassembled WGS sequence"/>
</dbReference>
<dbReference type="InterPro" id="IPR010037">
    <property type="entry name" value="FkbH_domain"/>
</dbReference>
<reference evidence="2 3" key="1">
    <citation type="submission" date="2019-05" db="EMBL/GenBank/DDBJ databases">
        <title>Genomic analysis of Lentibacillus sp. NKC220-2.</title>
        <authorList>
            <person name="Oh Y.J."/>
        </authorList>
    </citation>
    <scope>NUCLEOTIDE SEQUENCE [LARGE SCALE GENOMIC DNA]</scope>
    <source>
        <strain evidence="2 3">NKC220-2</strain>
    </source>
</reference>
<dbReference type="OrthoDB" id="323926at2"/>
<name>A0A5S3QG60_9BACI</name>
<gene>
    <name evidence="2" type="ORF">FFL34_01190</name>
</gene>
<dbReference type="SUPFAM" id="SSF55729">
    <property type="entry name" value="Acyl-CoA N-acyltransferases (Nat)"/>
    <property type="match status" value="1"/>
</dbReference>
<dbReference type="InterPro" id="IPR023214">
    <property type="entry name" value="HAD_sf"/>
</dbReference>
<dbReference type="InterPro" id="IPR036514">
    <property type="entry name" value="SGNH_hydro_sf"/>
</dbReference>
<proteinExistence type="predicted"/>
<dbReference type="PROSITE" id="PS51186">
    <property type="entry name" value="GNAT"/>
    <property type="match status" value="1"/>
</dbReference>
<dbReference type="GO" id="GO:0016747">
    <property type="term" value="F:acyltransferase activity, transferring groups other than amino-acyl groups"/>
    <property type="evidence" value="ECO:0007669"/>
    <property type="project" value="InterPro"/>
</dbReference>
<dbReference type="InterPro" id="IPR016181">
    <property type="entry name" value="Acyl_CoA_acyltransferase"/>
</dbReference>
<dbReference type="Gene3D" id="3.40.50.1110">
    <property type="entry name" value="SGNH hydrolase"/>
    <property type="match status" value="1"/>
</dbReference>
<feature type="domain" description="N-acetyltransferase" evidence="1">
    <location>
        <begin position="460"/>
        <end position="616"/>
    </location>
</feature>
<comment type="caution">
    <text evidence="2">The sequence shown here is derived from an EMBL/GenBank/DDBJ whole genome shotgun (WGS) entry which is preliminary data.</text>
</comment>
<dbReference type="InterPro" id="IPR036412">
    <property type="entry name" value="HAD-like_sf"/>
</dbReference>